<proteinExistence type="predicted"/>
<reference evidence="1" key="1">
    <citation type="submission" date="2015-06" db="EMBL/GenBank/DDBJ databases">
        <authorList>
            <person name="Nguyen H."/>
        </authorList>
    </citation>
    <scope>NUCLEOTIDE SEQUENCE</scope>
    <source>
        <strain evidence="1">DAOM 180753</strain>
    </source>
</reference>
<dbReference type="EMBL" id="LACB01000198">
    <property type="protein sequence ID" value="KAJ9486659.1"/>
    <property type="molecule type" value="Genomic_DNA"/>
</dbReference>
<gene>
    <name evidence="1" type="ORF">VN97_g6674</name>
</gene>
<dbReference type="AlphaFoldDB" id="A0AAI9X7T6"/>
<protein>
    <submittedName>
        <fullName evidence="1">Uncharacterized protein</fullName>
    </submittedName>
</protein>
<accession>A0AAI9X7T6</accession>
<name>A0AAI9X7T6_PENTH</name>
<comment type="caution">
    <text evidence="1">The sequence shown here is derived from an EMBL/GenBank/DDBJ whole genome shotgun (WGS) entry which is preliminary data.</text>
</comment>
<sequence length="66" mass="7698">MPRDVVGQIPPQTTSNRYLRKANLQELLERLFPGQTDFGIQLREDQWWFTAPKIVEPAELDSVQDN</sequence>
<keyword evidence="2" id="KW-1185">Reference proteome</keyword>
<evidence type="ECO:0000313" key="1">
    <source>
        <dbReference type="EMBL" id="KAJ9486659.1"/>
    </source>
</evidence>
<organism evidence="1 2">
    <name type="scientific">Penicillium thymicola</name>
    <dbReference type="NCBI Taxonomy" id="293382"/>
    <lineage>
        <taxon>Eukaryota</taxon>
        <taxon>Fungi</taxon>
        <taxon>Dikarya</taxon>
        <taxon>Ascomycota</taxon>
        <taxon>Pezizomycotina</taxon>
        <taxon>Eurotiomycetes</taxon>
        <taxon>Eurotiomycetidae</taxon>
        <taxon>Eurotiales</taxon>
        <taxon>Aspergillaceae</taxon>
        <taxon>Penicillium</taxon>
    </lineage>
</organism>
<reference evidence="1" key="2">
    <citation type="journal article" date="2016" name="Fungal Biol.">
        <title>Ochratoxin A production by Penicillium thymicola.</title>
        <authorList>
            <person name="Nguyen H.D.T."/>
            <person name="McMullin D.R."/>
            <person name="Ponomareva E."/>
            <person name="Riley R."/>
            <person name="Pomraning K.R."/>
            <person name="Baker S.E."/>
            <person name="Seifert K.A."/>
        </authorList>
    </citation>
    <scope>NUCLEOTIDE SEQUENCE</scope>
    <source>
        <strain evidence="1">DAOM 180753</strain>
    </source>
</reference>
<dbReference type="Proteomes" id="UP001227192">
    <property type="component" value="Unassembled WGS sequence"/>
</dbReference>
<evidence type="ECO:0000313" key="2">
    <source>
        <dbReference type="Proteomes" id="UP001227192"/>
    </source>
</evidence>